<dbReference type="Gene3D" id="2.30.180.10">
    <property type="entry name" value="FAS1 domain"/>
    <property type="match status" value="1"/>
</dbReference>
<evidence type="ECO:0000313" key="3">
    <source>
        <dbReference type="EMBL" id="MBB4044280.1"/>
    </source>
</evidence>
<comment type="caution">
    <text evidence="3">The sequence shown here is derived from an EMBL/GenBank/DDBJ whole genome shotgun (WGS) entry which is preliminary data.</text>
</comment>
<feature type="chain" id="PRO_5032808447" description="FAS1 domain-containing protein" evidence="1">
    <location>
        <begin position="22"/>
        <end position="551"/>
    </location>
</feature>
<dbReference type="PROSITE" id="PS50213">
    <property type="entry name" value="FAS1"/>
    <property type="match status" value="1"/>
</dbReference>
<dbReference type="InterPro" id="IPR036378">
    <property type="entry name" value="FAS1_dom_sf"/>
</dbReference>
<name>A0A840CWN0_9BACE</name>
<dbReference type="AlphaFoldDB" id="A0A840CWN0"/>
<keyword evidence="1" id="KW-0732">Signal</keyword>
<dbReference type="RefSeq" id="WP_183208519.1">
    <property type="nucleotide sequence ID" value="NZ_JACIER010000007.1"/>
</dbReference>
<evidence type="ECO:0000259" key="2">
    <source>
        <dbReference type="PROSITE" id="PS50213"/>
    </source>
</evidence>
<sequence>MKTIKYLVTAVLLSGSFWSCTNEWDTHYGADSEVVNNDQVSVVNSSAVDYLKSETDLSNMYTLFQETGLIDQMNGKEQLFTILVVENSAATRAEADEERVYLAKSHISDASLSPSNLTDGQRVLMWNGKYINVKKEIEAGVETIYFQNSKVTKITKVNNGYIYTIDQYVDSPRSMYELIESLGDDYSIFRNMIVSRNERTFDKAASLPIGVDNTGSTVYDSIFVITNPYFKAQGFDLMSESLTATMLIPSNAVIEQALSDARASLNEWGLTRVDSIMENWIFQSAFFNKKYVKQDFADNEDLTSIFSKQWRTTIQKVDLDEPVSMSNGVAYYINSMKIPTNVLIYRLKDYMKYYELLNETEKASYFDATNLTYSKTATEVTAWSGWPAAGFPYIENRVVYFNLTDNTLKEFTLNFVPFHYKDLTAGSHETTPYLIPPGEYDLCLGFKQKLGHDVAVAFNGEYINTITASELTSTTYHYDRGGQGYPEGYDTSKATDSKKTNYDRDGGKVGVVTITGTEAVPVTITLSCPNMDTKTSTLFHHWCLKPTKNCY</sequence>
<evidence type="ECO:0000256" key="1">
    <source>
        <dbReference type="SAM" id="SignalP"/>
    </source>
</evidence>
<keyword evidence="4" id="KW-1185">Reference proteome</keyword>
<organism evidence="3 4">
    <name type="scientific">Bacteroides reticulotermitis</name>
    <dbReference type="NCBI Taxonomy" id="1133319"/>
    <lineage>
        <taxon>Bacteria</taxon>
        <taxon>Pseudomonadati</taxon>
        <taxon>Bacteroidota</taxon>
        <taxon>Bacteroidia</taxon>
        <taxon>Bacteroidales</taxon>
        <taxon>Bacteroidaceae</taxon>
        <taxon>Bacteroides</taxon>
    </lineage>
</organism>
<reference evidence="3" key="1">
    <citation type="submission" date="2020-08" db="EMBL/GenBank/DDBJ databases">
        <title>Genomic Encyclopedia of Type Strains, Phase IV (KMG-IV): sequencing the most valuable type-strain genomes for metagenomic binning, comparative biology and taxonomic classification.</title>
        <authorList>
            <person name="Goeker M."/>
        </authorList>
    </citation>
    <scope>NUCLEOTIDE SEQUENCE [LARGE SCALE GENOMIC DNA]</scope>
    <source>
        <strain evidence="3">DSM 105720</strain>
    </source>
</reference>
<evidence type="ECO:0000313" key="4">
    <source>
        <dbReference type="Proteomes" id="UP000560658"/>
    </source>
</evidence>
<gene>
    <name evidence="3" type="ORF">GGR06_002071</name>
</gene>
<dbReference type="EMBL" id="JACIER010000007">
    <property type="protein sequence ID" value="MBB4044280.1"/>
    <property type="molecule type" value="Genomic_DNA"/>
</dbReference>
<feature type="domain" description="FAS1" evidence="2">
    <location>
        <begin position="44"/>
        <end position="169"/>
    </location>
</feature>
<dbReference type="Proteomes" id="UP000560658">
    <property type="component" value="Unassembled WGS sequence"/>
</dbReference>
<protein>
    <recommendedName>
        <fullName evidence="2">FAS1 domain-containing protein</fullName>
    </recommendedName>
</protein>
<proteinExistence type="predicted"/>
<accession>A0A840CWN0</accession>
<feature type="signal peptide" evidence="1">
    <location>
        <begin position="1"/>
        <end position="21"/>
    </location>
</feature>
<dbReference type="Pfam" id="PF02469">
    <property type="entry name" value="Fasciclin"/>
    <property type="match status" value="1"/>
</dbReference>
<dbReference type="InterPro" id="IPR000782">
    <property type="entry name" value="FAS1_domain"/>
</dbReference>
<dbReference type="SUPFAM" id="SSF82153">
    <property type="entry name" value="FAS1 domain"/>
    <property type="match status" value="2"/>
</dbReference>